<keyword evidence="1" id="KW-0489">Methyltransferase</keyword>
<dbReference type="SUPFAM" id="SSF53335">
    <property type="entry name" value="S-adenosyl-L-methionine-dependent methyltransferases"/>
    <property type="match status" value="1"/>
</dbReference>
<dbReference type="Proteomes" id="UP000714380">
    <property type="component" value="Unassembled WGS sequence"/>
</dbReference>
<dbReference type="Pfam" id="PF13708">
    <property type="entry name" value="DUF4942"/>
    <property type="match status" value="1"/>
</dbReference>
<evidence type="ECO:0000313" key="5">
    <source>
        <dbReference type="Proteomes" id="UP000714380"/>
    </source>
</evidence>
<keyword evidence="5" id="KW-1185">Reference proteome</keyword>
<reference evidence="4 5" key="1">
    <citation type="submission" date="2020-12" db="EMBL/GenBank/DDBJ databases">
        <title>Novel Thalassolituus-related marine hydrocarbonoclastic bacteria mediated algae-derived hydrocarbons mineralization in twilight zone of the northern South China Sea.</title>
        <authorList>
            <person name="Dong C."/>
        </authorList>
    </citation>
    <scope>NUCLEOTIDE SEQUENCE [LARGE SCALE GENOMIC DNA]</scope>
    <source>
        <strain evidence="4 5">IMCC1826</strain>
    </source>
</reference>
<sequence>MDYQFYPTPYWLAKKARRKFTLNITKLLEPNAGKADLLRSEHGFWIGKDKADVIEIDPTNQATLRGYGFKVVGHDFLEFKGAAMYSHIIMNPPFNQGVDHVLHAWRLLYDGEIVAIINAETIKNPFTAKRKHLTQLLAAHGSVEYLEAAFDTGEEDRSATVDVALIYLRKQAPSVNLIGGLDVERQEDLALGSSKELAINSRSITNMVDTFNLAIEAHRQASLAQAKAAKLASHLEQSISNPTVFSNQMDGVVDPLSCVSFSEVREVLIESFNRGYATLKERAWSSVLKSTDLTGRLTSKAQEALESDFDNIKQLEFTAKNIYGFLEGVIAAQPEMAQTMLCEVFDRISMYHPQNRAYYRGWKSNAKHRIFGFKIQMTRFVLPLGSEPYSTGINYYDARWIEDIDKVFAHLDSKDYLRSQEDIKGVLWAFKNRFRDLLDGQRVATDYFDVRYYLGANTVHFFPKRKDLVERLNRFVGQLRAWIPETCSEVSSSFWDQYNLAEKITKRMKNSAKTGVRYAYLSKQYQEGRLSYDSHDEHDFERISDALDREHVASLDALGIDDNLISNSEKQGKLPNYAQ</sequence>
<name>A0ABS7ZUM8_9GAMM</name>
<evidence type="ECO:0000256" key="2">
    <source>
        <dbReference type="ARBA" id="ARBA00022679"/>
    </source>
</evidence>
<dbReference type="InterPro" id="IPR029063">
    <property type="entry name" value="SAM-dependent_MTases_sf"/>
</dbReference>
<dbReference type="Gene3D" id="3.40.50.150">
    <property type="entry name" value="Vaccinia Virus protein VP39"/>
    <property type="match status" value="1"/>
</dbReference>
<proteinExistence type="predicted"/>
<comment type="caution">
    <text evidence="4">The sequence shown here is derived from an EMBL/GenBank/DDBJ whole genome shotgun (WGS) entry which is preliminary data.</text>
</comment>
<gene>
    <name evidence="4" type="ORF">I9W95_17880</name>
</gene>
<dbReference type="PROSITE" id="PS00092">
    <property type="entry name" value="N6_MTASE"/>
    <property type="match status" value="1"/>
</dbReference>
<accession>A0ABS7ZUM8</accession>
<evidence type="ECO:0000313" key="4">
    <source>
        <dbReference type="EMBL" id="MCA6065471.1"/>
    </source>
</evidence>
<dbReference type="EMBL" id="JAEDAH010000105">
    <property type="protein sequence ID" value="MCA6065471.1"/>
    <property type="molecule type" value="Genomic_DNA"/>
</dbReference>
<dbReference type="InterPro" id="IPR002052">
    <property type="entry name" value="DNA_methylase_N6_adenine_CS"/>
</dbReference>
<dbReference type="InterPro" id="IPR031339">
    <property type="entry name" value="DUF4942"/>
</dbReference>
<evidence type="ECO:0000256" key="1">
    <source>
        <dbReference type="ARBA" id="ARBA00022603"/>
    </source>
</evidence>
<feature type="domain" description="DUF4942" evidence="3">
    <location>
        <begin position="277"/>
        <end position="481"/>
    </location>
</feature>
<protein>
    <submittedName>
        <fullName evidence="4">DUF4942 domain-containing protein</fullName>
    </submittedName>
</protein>
<evidence type="ECO:0000259" key="3">
    <source>
        <dbReference type="Pfam" id="PF13708"/>
    </source>
</evidence>
<dbReference type="RefSeq" id="WP_225677437.1">
    <property type="nucleotide sequence ID" value="NZ_JAEDAH010000105.1"/>
</dbReference>
<keyword evidence="2" id="KW-0808">Transferase</keyword>
<organism evidence="4 5">
    <name type="scientific">Thalassolituus marinus</name>
    <dbReference type="NCBI Taxonomy" id="671053"/>
    <lineage>
        <taxon>Bacteria</taxon>
        <taxon>Pseudomonadati</taxon>
        <taxon>Pseudomonadota</taxon>
        <taxon>Gammaproteobacteria</taxon>
        <taxon>Oceanospirillales</taxon>
        <taxon>Oceanospirillaceae</taxon>
        <taxon>Thalassolituus</taxon>
    </lineage>
</organism>